<dbReference type="InterPro" id="IPR005471">
    <property type="entry name" value="Tscrpt_reg_IclR_N"/>
</dbReference>
<dbReference type="Proteomes" id="UP000660675">
    <property type="component" value="Unassembled WGS sequence"/>
</dbReference>
<evidence type="ECO:0008006" key="8">
    <source>
        <dbReference type="Google" id="ProtNLM"/>
    </source>
</evidence>
<dbReference type="PANTHER" id="PTHR30136:SF24">
    <property type="entry name" value="HTH-TYPE TRANSCRIPTIONAL REPRESSOR ALLR"/>
    <property type="match status" value="1"/>
</dbReference>
<keyword evidence="1" id="KW-0805">Transcription regulation</keyword>
<dbReference type="InterPro" id="IPR014757">
    <property type="entry name" value="Tscrpt_reg_IclR_C"/>
</dbReference>
<evidence type="ECO:0000313" key="6">
    <source>
        <dbReference type="EMBL" id="GGV97544.1"/>
    </source>
</evidence>
<evidence type="ECO:0000256" key="1">
    <source>
        <dbReference type="ARBA" id="ARBA00023015"/>
    </source>
</evidence>
<evidence type="ECO:0000256" key="2">
    <source>
        <dbReference type="ARBA" id="ARBA00023125"/>
    </source>
</evidence>
<feature type="domain" description="IclR-ED" evidence="5">
    <location>
        <begin position="64"/>
        <end position="253"/>
    </location>
</feature>
<comment type="caution">
    <text evidence="6">The sequence shown here is derived from an EMBL/GenBank/DDBJ whole genome shotgun (WGS) entry which is preliminary data.</text>
</comment>
<evidence type="ECO:0000256" key="3">
    <source>
        <dbReference type="ARBA" id="ARBA00023163"/>
    </source>
</evidence>
<dbReference type="Gene3D" id="3.30.450.40">
    <property type="match status" value="1"/>
</dbReference>
<dbReference type="PANTHER" id="PTHR30136">
    <property type="entry name" value="HELIX-TURN-HELIX TRANSCRIPTIONAL REGULATOR, ICLR FAMILY"/>
    <property type="match status" value="1"/>
</dbReference>
<reference evidence="7" key="1">
    <citation type="journal article" date="2019" name="Int. J. Syst. Evol. Microbiol.">
        <title>The Global Catalogue of Microorganisms (GCM) 10K type strain sequencing project: providing services to taxonomists for standard genome sequencing and annotation.</title>
        <authorList>
            <consortium name="The Broad Institute Genomics Platform"/>
            <consortium name="The Broad Institute Genome Sequencing Center for Infectious Disease"/>
            <person name="Wu L."/>
            <person name="Ma J."/>
        </authorList>
    </citation>
    <scope>NUCLEOTIDE SEQUENCE [LARGE SCALE GENOMIC DNA]</scope>
    <source>
        <strain evidence="7">JCM 4376</strain>
    </source>
</reference>
<evidence type="ECO:0000259" key="5">
    <source>
        <dbReference type="PROSITE" id="PS51078"/>
    </source>
</evidence>
<dbReference type="InterPro" id="IPR029016">
    <property type="entry name" value="GAF-like_dom_sf"/>
</dbReference>
<dbReference type="PROSITE" id="PS51078">
    <property type="entry name" value="ICLR_ED"/>
    <property type="match status" value="1"/>
</dbReference>
<keyword evidence="3" id="KW-0804">Transcription</keyword>
<dbReference type="InterPro" id="IPR050707">
    <property type="entry name" value="HTH_MetabolicPath_Reg"/>
</dbReference>
<feature type="domain" description="HTH iclR-type" evidence="4">
    <location>
        <begin position="10"/>
        <end position="70"/>
    </location>
</feature>
<dbReference type="InterPro" id="IPR036388">
    <property type="entry name" value="WH-like_DNA-bd_sf"/>
</dbReference>
<name>A0ABQ2W9I3_9ACTN</name>
<sequence length="257" mass="27923">MQNQTPSYPIESVDRALQLIVMLQAGHRLSVKTAAEKLGVAASTAHRLFGALCYRGFARQDEQRLYRAGPALNQRTPVAVSHTALKKAVRPALEELQLRLGESANLMVLQGAYIRFLDGVESEQMLRVGLRTDGTMPAYCSAGGKAILAALDPADVKEVHHDGLPRWPTAKISTVDELARHLTEIQHDGYGVSLEETEEGVAGVGACLRDWLDRPVGAITVAVPSTRFAQHDLRHYAEPVRKAAAAASRRIGEQCTA</sequence>
<dbReference type="Gene3D" id="1.10.10.10">
    <property type="entry name" value="Winged helix-like DNA-binding domain superfamily/Winged helix DNA-binding domain"/>
    <property type="match status" value="1"/>
</dbReference>
<keyword evidence="2" id="KW-0238">DNA-binding</keyword>
<dbReference type="RefSeq" id="WP_189548195.1">
    <property type="nucleotide sequence ID" value="NZ_BMTF01000053.1"/>
</dbReference>
<proteinExistence type="predicted"/>
<dbReference type="InterPro" id="IPR036390">
    <property type="entry name" value="WH_DNA-bd_sf"/>
</dbReference>
<dbReference type="EMBL" id="BMTF01000053">
    <property type="protein sequence ID" value="GGV97544.1"/>
    <property type="molecule type" value="Genomic_DNA"/>
</dbReference>
<dbReference type="Pfam" id="PF01614">
    <property type="entry name" value="IclR_C"/>
    <property type="match status" value="1"/>
</dbReference>
<dbReference type="PROSITE" id="PS51077">
    <property type="entry name" value="HTH_ICLR"/>
    <property type="match status" value="1"/>
</dbReference>
<dbReference type="SUPFAM" id="SSF46785">
    <property type="entry name" value="Winged helix' DNA-binding domain"/>
    <property type="match status" value="1"/>
</dbReference>
<dbReference type="Pfam" id="PF09339">
    <property type="entry name" value="HTH_IclR"/>
    <property type="match status" value="1"/>
</dbReference>
<evidence type="ECO:0000259" key="4">
    <source>
        <dbReference type="PROSITE" id="PS51077"/>
    </source>
</evidence>
<organism evidence="6 7">
    <name type="scientific">Streptomyces gelaticus</name>
    <dbReference type="NCBI Taxonomy" id="285446"/>
    <lineage>
        <taxon>Bacteria</taxon>
        <taxon>Bacillati</taxon>
        <taxon>Actinomycetota</taxon>
        <taxon>Actinomycetes</taxon>
        <taxon>Kitasatosporales</taxon>
        <taxon>Streptomycetaceae</taxon>
        <taxon>Streptomyces</taxon>
    </lineage>
</organism>
<dbReference type="SUPFAM" id="SSF55781">
    <property type="entry name" value="GAF domain-like"/>
    <property type="match status" value="1"/>
</dbReference>
<protein>
    <recommendedName>
        <fullName evidence="8">IclR family transcriptional regulator</fullName>
    </recommendedName>
</protein>
<dbReference type="SMART" id="SM00346">
    <property type="entry name" value="HTH_ICLR"/>
    <property type="match status" value="1"/>
</dbReference>
<evidence type="ECO:0000313" key="7">
    <source>
        <dbReference type="Proteomes" id="UP000660675"/>
    </source>
</evidence>
<gene>
    <name evidence="6" type="ORF">GCM10015535_69090</name>
</gene>
<keyword evidence="7" id="KW-1185">Reference proteome</keyword>
<accession>A0ABQ2W9I3</accession>